<reference evidence="9 10" key="1">
    <citation type="journal article" date="2016" name="Proc. Natl. Acad. Sci. U.S.A.">
        <title>Comparative genomics of biotechnologically important yeasts.</title>
        <authorList>
            <person name="Riley R."/>
            <person name="Haridas S."/>
            <person name="Wolfe K.H."/>
            <person name="Lopes M.R."/>
            <person name="Hittinger C.T."/>
            <person name="Goeker M."/>
            <person name="Salamov A.A."/>
            <person name="Wisecaver J.H."/>
            <person name="Long T.M."/>
            <person name="Calvey C.H."/>
            <person name="Aerts A.L."/>
            <person name="Barry K.W."/>
            <person name="Choi C."/>
            <person name="Clum A."/>
            <person name="Coughlan A.Y."/>
            <person name="Deshpande S."/>
            <person name="Douglass A.P."/>
            <person name="Hanson S.J."/>
            <person name="Klenk H.-P."/>
            <person name="LaButti K.M."/>
            <person name="Lapidus A."/>
            <person name="Lindquist E.A."/>
            <person name="Lipzen A.M."/>
            <person name="Meier-Kolthoff J.P."/>
            <person name="Ohm R.A."/>
            <person name="Otillar R.P."/>
            <person name="Pangilinan J.L."/>
            <person name="Peng Y."/>
            <person name="Rokas A."/>
            <person name="Rosa C.A."/>
            <person name="Scheuner C."/>
            <person name="Sibirny A.A."/>
            <person name="Slot J.C."/>
            <person name="Stielow J.B."/>
            <person name="Sun H."/>
            <person name="Kurtzman C.P."/>
            <person name="Blackwell M."/>
            <person name="Grigoriev I.V."/>
            <person name="Jeffries T.W."/>
        </authorList>
    </citation>
    <scope>NUCLEOTIDE SEQUENCE [LARGE SCALE GENOMIC DNA]</scope>
    <source>
        <strain evidence="10">ATCC 58044 / CBS 1984 / NCYC 433 / NRRL Y-366-8</strain>
    </source>
</reference>
<dbReference type="Gene3D" id="3.40.50.1820">
    <property type="entry name" value="alpha/beta hydrolase"/>
    <property type="match status" value="1"/>
</dbReference>
<dbReference type="Pfam" id="PF02089">
    <property type="entry name" value="Palm_thioest"/>
    <property type="match status" value="1"/>
</dbReference>
<keyword evidence="5" id="KW-0378">Hydrolase</keyword>
<evidence type="ECO:0000256" key="3">
    <source>
        <dbReference type="ARBA" id="ARBA00014212"/>
    </source>
</evidence>
<keyword evidence="7" id="KW-0325">Glycoprotein</keyword>
<dbReference type="SUPFAM" id="SSF53474">
    <property type="entry name" value="alpha/beta-Hydrolases"/>
    <property type="match status" value="1"/>
</dbReference>
<comment type="similarity">
    <text evidence="1">Belongs to the palmitoyl-protein thioesterase family.</text>
</comment>
<evidence type="ECO:0000256" key="1">
    <source>
        <dbReference type="ARBA" id="ARBA00010758"/>
    </source>
</evidence>
<gene>
    <name evidence="9" type="ORF">WICANDRAFT_34909</name>
</gene>
<proteinExistence type="inferred from homology"/>
<dbReference type="FunFam" id="3.40.50.1820:FF:000107">
    <property type="entry name" value="Palmitoyl-protein thioesterase 1"/>
    <property type="match status" value="1"/>
</dbReference>
<evidence type="ECO:0000256" key="4">
    <source>
        <dbReference type="ARBA" id="ARBA00022729"/>
    </source>
</evidence>
<protein>
    <recommendedName>
        <fullName evidence="3">Palmitoyl-protein thioesterase 1</fullName>
        <ecNumber evidence="2">3.1.2.22</ecNumber>
    </recommendedName>
    <alternativeName>
        <fullName evidence="8">Palmitoyl-protein hydrolase 1</fullName>
    </alternativeName>
</protein>
<keyword evidence="4" id="KW-0732">Signal</keyword>
<name>A0A1E3NX46_WICAA</name>
<evidence type="ECO:0000313" key="10">
    <source>
        <dbReference type="Proteomes" id="UP000094112"/>
    </source>
</evidence>
<dbReference type="PRINTS" id="PR00414">
    <property type="entry name" value="PPTHIESTRASE"/>
</dbReference>
<keyword evidence="6" id="KW-1015">Disulfide bond</keyword>
<dbReference type="STRING" id="683960.A0A1E3NX46"/>
<sequence length="298" mass="34204">MHVLKLLTESLGFSALPQQESSKELRPVVFWHGMGDTYNSSAMQRVFSTIHSANPDLFIHSIYINEDESKDQQASLIGNVNDEVEIACAQLESIPELQNTQFDFIGFSQGGIFARAAIERCGLDVHTLITFGSPHAGISDLPRCDDSDWFCKRKNAILKRQVWKKNVQNSIIAAQFFRDPLDYDNYLENSIFLADVNNERFEKNMTYVENLKNLEKLVLVMFSQDETIVPKESAWFYDQDKSSGETIQFKDTGFFKQDLIGLKHLYDQDKIEFLTIDDRHMAIGDDFLKKITEKYLGV</sequence>
<evidence type="ECO:0000256" key="6">
    <source>
        <dbReference type="ARBA" id="ARBA00023157"/>
    </source>
</evidence>
<evidence type="ECO:0000256" key="2">
    <source>
        <dbReference type="ARBA" id="ARBA00012423"/>
    </source>
</evidence>
<dbReference type="InterPro" id="IPR002472">
    <property type="entry name" value="Palm_thioest"/>
</dbReference>
<evidence type="ECO:0000256" key="8">
    <source>
        <dbReference type="ARBA" id="ARBA00031934"/>
    </source>
</evidence>
<dbReference type="EC" id="3.1.2.22" evidence="2"/>
<dbReference type="OrthoDB" id="10263094at2759"/>
<dbReference type="PANTHER" id="PTHR11247">
    <property type="entry name" value="PALMITOYL-PROTEIN THIOESTERASE/DOLICHYLDIPHOSPHATASE 1"/>
    <property type="match status" value="1"/>
</dbReference>
<evidence type="ECO:0000256" key="5">
    <source>
        <dbReference type="ARBA" id="ARBA00022801"/>
    </source>
</evidence>
<evidence type="ECO:0000256" key="7">
    <source>
        <dbReference type="ARBA" id="ARBA00023180"/>
    </source>
</evidence>
<evidence type="ECO:0000313" key="9">
    <source>
        <dbReference type="EMBL" id="ODQ57714.1"/>
    </source>
</evidence>
<dbReference type="Proteomes" id="UP000094112">
    <property type="component" value="Unassembled WGS sequence"/>
</dbReference>
<dbReference type="GeneID" id="30199498"/>
<keyword evidence="10" id="KW-1185">Reference proteome</keyword>
<dbReference type="PANTHER" id="PTHR11247:SF8">
    <property type="entry name" value="PALMITOYL-PROTEIN THIOESTERASE 1"/>
    <property type="match status" value="1"/>
</dbReference>
<dbReference type="RefSeq" id="XP_019036921.1">
    <property type="nucleotide sequence ID" value="XM_019182252.1"/>
</dbReference>
<organism evidence="9 10">
    <name type="scientific">Wickerhamomyces anomalus (strain ATCC 58044 / CBS 1984 / NCYC 433 / NRRL Y-366-8)</name>
    <name type="common">Yeast</name>
    <name type="synonym">Hansenula anomala</name>
    <dbReference type="NCBI Taxonomy" id="683960"/>
    <lineage>
        <taxon>Eukaryota</taxon>
        <taxon>Fungi</taxon>
        <taxon>Dikarya</taxon>
        <taxon>Ascomycota</taxon>
        <taxon>Saccharomycotina</taxon>
        <taxon>Saccharomycetes</taxon>
        <taxon>Phaffomycetales</taxon>
        <taxon>Wickerhamomycetaceae</taxon>
        <taxon>Wickerhamomyces</taxon>
    </lineage>
</organism>
<accession>A0A1E3NX46</accession>
<dbReference type="GO" id="GO:0008474">
    <property type="term" value="F:palmitoyl-(protein) hydrolase activity"/>
    <property type="evidence" value="ECO:0007669"/>
    <property type="project" value="UniProtKB-EC"/>
</dbReference>
<dbReference type="InterPro" id="IPR029058">
    <property type="entry name" value="AB_hydrolase_fold"/>
</dbReference>
<dbReference type="AlphaFoldDB" id="A0A1E3NX46"/>
<dbReference type="EMBL" id="KV454213">
    <property type="protein sequence ID" value="ODQ57714.1"/>
    <property type="molecule type" value="Genomic_DNA"/>
</dbReference>